<evidence type="ECO:0000256" key="7">
    <source>
        <dbReference type="ARBA" id="ARBA00034617"/>
    </source>
</evidence>
<evidence type="ECO:0000256" key="2">
    <source>
        <dbReference type="ARBA" id="ARBA00022741"/>
    </source>
</evidence>
<dbReference type="PANTHER" id="PTHR11274:SF0">
    <property type="entry name" value="GENERAL TRANSCRIPTION AND DNA REPAIR FACTOR IIH HELICASE SUBUNIT XPB"/>
    <property type="match status" value="1"/>
</dbReference>
<comment type="similarity">
    <text evidence="1">Belongs to the helicase family. RAD25/XPB subfamily.</text>
</comment>
<dbReference type="CDD" id="cd18789">
    <property type="entry name" value="SF2_C_XPB"/>
    <property type="match status" value="1"/>
</dbReference>
<dbReference type="EMBL" id="BEHY01000042">
    <property type="protein sequence ID" value="GBD09441.1"/>
    <property type="molecule type" value="Genomic_DNA"/>
</dbReference>
<dbReference type="InterPro" id="IPR014001">
    <property type="entry name" value="Helicase_ATP-bd"/>
</dbReference>
<sequence length="599" mass="67885">MAIRLDFPITIQTDRTIWLETRHPEYERARDALARFADLERSAGPIHVYRITPLSIWNAAALGLTAEGILADLERFSGGHVPEALRQEIQAWIARYGRFRLEMENGRLWLVADDPALLAWAAGQSVVAPFLRAAPGGLIRDRVEVEPRARGHLKQALLYLGYPVEDAAGYIEGARLDLRLRPVSRSTGEPFRLRPYQEEAVEAFLQAGSGVILLPCGAGKTMVGLGVMARLQTATLIIATSTVAARQWIAEILDKTDLSPDQVGEYTGHRKQIRPVTVATYQILTHRPRRDFEEDLLRQFPHFRLFNALDWGLIIYDEVHLLPAPVFRITAHLQARRRLGLTATLVREDGLEREVFALIGPKRYEAPWRELEARGWIAAVECHEIRVPMGPEDRLRYATAEENERYRLAATNRAKEPVVRQLLEKHLEDTVLIIGHYLDQLERIARAIRAPLITGRTPVVERERLFDQLRRGEIRRLVVSRVGNFAIDLPDANVLIQVSGTFGSRQEEAQRLGRILRPKRNGVLAHFYTLVTRDTVDQDYAARRQLFLTEQGYRYEILEAEELPTYHPAVADVPVWYRSLPGPRSDGQGPSSNGRGSPA</sequence>
<dbReference type="InterPro" id="IPR032830">
    <property type="entry name" value="XPB/Ssl2_N"/>
</dbReference>
<dbReference type="SMART" id="SM00487">
    <property type="entry name" value="DEXDc"/>
    <property type="match status" value="1"/>
</dbReference>
<dbReference type="SUPFAM" id="SSF52540">
    <property type="entry name" value="P-loop containing nucleoside triphosphate hydrolases"/>
    <property type="match status" value="2"/>
</dbReference>
<dbReference type="Pfam" id="PF16203">
    <property type="entry name" value="ERCC3_RAD25_C"/>
    <property type="match status" value="1"/>
</dbReference>
<accession>A0A2H5Y7M6</accession>
<dbReference type="PRINTS" id="PR00851">
    <property type="entry name" value="XRODRMPGMNTB"/>
</dbReference>
<evidence type="ECO:0000256" key="8">
    <source>
        <dbReference type="ARBA" id="ARBA00034808"/>
    </source>
</evidence>
<dbReference type="NCBIfam" id="NF045503">
    <property type="entry name" value="repair_heli_XPB"/>
    <property type="match status" value="1"/>
</dbReference>
<dbReference type="EC" id="5.6.2.4" evidence="8"/>
<dbReference type="InterPro" id="IPR027417">
    <property type="entry name" value="P-loop_NTPase"/>
</dbReference>
<organism evidence="12 13">
    <name type="scientific">Candidatus Thermoflexus japonica</name>
    <dbReference type="NCBI Taxonomy" id="2035417"/>
    <lineage>
        <taxon>Bacteria</taxon>
        <taxon>Bacillati</taxon>
        <taxon>Chloroflexota</taxon>
        <taxon>Thermoflexia</taxon>
        <taxon>Thermoflexales</taxon>
        <taxon>Thermoflexaceae</taxon>
        <taxon>Thermoflexus</taxon>
    </lineage>
</organism>
<dbReference type="InterPro" id="IPR032438">
    <property type="entry name" value="ERCC3_RAD25_C"/>
</dbReference>
<evidence type="ECO:0000256" key="1">
    <source>
        <dbReference type="ARBA" id="ARBA00006637"/>
    </source>
</evidence>
<proteinExistence type="inferred from homology"/>
<keyword evidence="5" id="KW-0067">ATP-binding</keyword>
<dbReference type="InterPro" id="IPR006935">
    <property type="entry name" value="Helicase/UvrB_N"/>
</dbReference>
<comment type="catalytic activity">
    <reaction evidence="9">
        <text>ATP + H2O = ADP + phosphate + H(+)</text>
        <dbReference type="Rhea" id="RHEA:13065"/>
        <dbReference type="ChEBI" id="CHEBI:15377"/>
        <dbReference type="ChEBI" id="CHEBI:15378"/>
        <dbReference type="ChEBI" id="CHEBI:30616"/>
        <dbReference type="ChEBI" id="CHEBI:43474"/>
        <dbReference type="ChEBI" id="CHEBI:456216"/>
        <dbReference type="EC" id="5.6.2.4"/>
    </reaction>
</comment>
<evidence type="ECO:0000313" key="12">
    <source>
        <dbReference type="EMBL" id="GBD09441.1"/>
    </source>
</evidence>
<dbReference type="GO" id="GO:0043138">
    <property type="term" value="F:3'-5' DNA helicase activity"/>
    <property type="evidence" value="ECO:0007669"/>
    <property type="project" value="UniProtKB-EC"/>
</dbReference>
<feature type="domain" description="Helicase C-terminal" evidence="11">
    <location>
        <begin position="418"/>
        <end position="571"/>
    </location>
</feature>
<dbReference type="SMART" id="SM00490">
    <property type="entry name" value="HELICc"/>
    <property type="match status" value="1"/>
</dbReference>
<dbReference type="Proteomes" id="UP000236642">
    <property type="component" value="Unassembled WGS sequence"/>
</dbReference>
<evidence type="ECO:0000256" key="4">
    <source>
        <dbReference type="ARBA" id="ARBA00022806"/>
    </source>
</evidence>
<name>A0A2H5Y7M6_9CHLR</name>
<dbReference type="AlphaFoldDB" id="A0A2H5Y7M6"/>
<evidence type="ECO:0000259" key="11">
    <source>
        <dbReference type="PROSITE" id="PS51194"/>
    </source>
</evidence>
<protein>
    <recommendedName>
        <fullName evidence="8">DNA 3'-5' helicase</fullName>
        <ecNumber evidence="8">5.6.2.4</ecNumber>
    </recommendedName>
</protein>
<keyword evidence="2" id="KW-0547">Nucleotide-binding</keyword>
<evidence type="ECO:0000256" key="3">
    <source>
        <dbReference type="ARBA" id="ARBA00022801"/>
    </source>
</evidence>
<dbReference type="GO" id="GO:0016787">
    <property type="term" value="F:hydrolase activity"/>
    <property type="evidence" value="ECO:0007669"/>
    <property type="project" value="UniProtKB-KW"/>
</dbReference>
<evidence type="ECO:0000256" key="6">
    <source>
        <dbReference type="ARBA" id="ARBA00023235"/>
    </source>
</evidence>
<evidence type="ECO:0000313" key="13">
    <source>
        <dbReference type="Proteomes" id="UP000236642"/>
    </source>
</evidence>
<feature type="domain" description="Helicase ATP-binding" evidence="10">
    <location>
        <begin position="201"/>
        <end position="363"/>
    </location>
</feature>
<dbReference type="Gene3D" id="3.40.50.300">
    <property type="entry name" value="P-loop containing nucleotide triphosphate hydrolases"/>
    <property type="match status" value="2"/>
</dbReference>
<dbReference type="PROSITE" id="PS51194">
    <property type="entry name" value="HELICASE_CTER"/>
    <property type="match status" value="1"/>
</dbReference>
<keyword evidence="3" id="KW-0378">Hydrolase</keyword>
<gene>
    <name evidence="12" type="ORF">HRbin22_01695</name>
</gene>
<dbReference type="InterPro" id="IPR001650">
    <property type="entry name" value="Helicase_C-like"/>
</dbReference>
<keyword evidence="6" id="KW-0413">Isomerase</keyword>
<comment type="caution">
    <text evidence="12">The sequence shown here is derived from an EMBL/GenBank/DDBJ whole genome shotgun (WGS) entry which is preliminary data.</text>
</comment>
<dbReference type="PROSITE" id="PS51192">
    <property type="entry name" value="HELICASE_ATP_BIND_1"/>
    <property type="match status" value="1"/>
</dbReference>
<comment type="catalytic activity">
    <reaction evidence="7">
        <text>Couples ATP hydrolysis with the unwinding of duplex DNA by translocating in the 3'-5' direction.</text>
        <dbReference type="EC" id="5.6.2.4"/>
    </reaction>
</comment>
<dbReference type="PANTHER" id="PTHR11274">
    <property type="entry name" value="RAD25/XP-B DNA REPAIR HELICASE"/>
    <property type="match status" value="1"/>
</dbReference>
<dbReference type="Pfam" id="PF13625">
    <property type="entry name" value="Helicase_C_3"/>
    <property type="match status" value="1"/>
</dbReference>
<evidence type="ECO:0000256" key="5">
    <source>
        <dbReference type="ARBA" id="ARBA00022840"/>
    </source>
</evidence>
<dbReference type="GO" id="GO:0005524">
    <property type="term" value="F:ATP binding"/>
    <property type="evidence" value="ECO:0007669"/>
    <property type="project" value="UniProtKB-KW"/>
</dbReference>
<dbReference type="InterPro" id="IPR050615">
    <property type="entry name" value="ATP-dep_DNA_Helicase"/>
</dbReference>
<evidence type="ECO:0000256" key="9">
    <source>
        <dbReference type="ARBA" id="ARBA00048988"/>
    </source>
</evidence>
<evidence type="ECO:0000259" key="10">
    <source>
        <dbReference type="PROSITE" id="PS51192"/>
    </source>
</evidence>
<dbReference type="GO" id="GO:0003677">
    <property type="term" value="F:DNA binding"/>
    <property type="evidence" value="ECO:0007669"/>
    <property type="project" value="InterPro"/>
</dbReference>
<reference evidence="13" key="1">
    <citation type="submission" date="2017-09" db="EMBL/GenBank/DDBJ databases">
        <title>Metaegenomics of thermophilic ammonia-oxidizing enrichment culture.</title>
        <authorList>
            <person name="Kato S."/>
            <person name="Suzuki K."/>
        </authorList>
    </citation>
    <scope>NUCLEOTIDE SEQUENCE [LARGE SCALE GENOMIC DNA]</scope>
</reference>
<keyword evidence="4" id="KW-0347">Helicase</keyword>
<dbReference type="Pfam" id="PF04851">
    <property type="entry name" value="ResIII"/>
    <property type="match status" value="1"/>
</dbReference>